<dbReference type="KEGG" id="pgri:PgNI_09716"/>
<feature type="compositionally biased region" description="Acidic residues" evidence="1">
    <location>
        <begin position="58"/>
        <end position="87"/>
    </location>
</feature>
<dbReference type="InterPro" id="IPR032675">
    <property type="entry name" value="LRR_dom_sf"/>
</dbReference>
<dbReference type="InterPro" id="IPR052109">
    <property type="entry name" value="SRRM_Domain-Containing"/>
</dbReference>
<feature type="region of interest" description="Disordered" evidence="1">
    <location>
        <begin position="1"/>
        <end position="187"/>
    </location>
</feature>
<dbReference type="SUPFAM" id="SSF52047">
    <property type="entry name" value="RNI-like"/>
    <property type="match status" value="1"/>
</dbReference>
<feature type="compositionally biased region" description="Acidic residues" evidence="1">
    <location>
        <begin position="683"/>
        <end position="701"/>
    </location>
</feature>
<dbReference type="GeneID" id="41964606"/>
<evidence type="ECO:0000313" key="2">
    <source>
        <dbReference type="Proteomes" id="UP000515153"/>
    </source>
</evidence>
<feature type="compositionally biased region" description="Polar residues" evidence="1">
    <location>
        <begin position="117"/>
        <end position="127"/>
    </location>
</feature>
<dbReference type="Proteomes" id="UP000515153">
    <property type="component" value="Unplaced"/>
</dbReference>
<reference evidence="3" key="3">
    <citation type="submission" date="2025-08" db="UniProtKB">
        <authorList>
            <consortium name="RefSeq"/>
        </authorList>
    </citation>
    <scope>IDENTIFICATION</scope>
    <source>
        <strain evidence="3">NI907</strain>
    </source>
</reference>
<feature type="region of interest" description="Disordered" evidence="1">
    <location>
        <begin position="754"/>
        <end position="774"/>
    </location>
</feature>
<dbReference type="PANTHER" id="PTHR34755">
    <property type="entry name" value="SERINE/ARGININE REPETITIVE MATRIX PROTEIN 3-RELATED"/>
    <property type="match status" value="1"/>
</dbReference>
<feature type="compositionally biased region" description="Polar residues" evidence="1">
    <location>
        <begin position="150"/>
        <end position="165"/>
    </location>
</feature>
<feature type="compositionally biased region" description="Basic and acidic residues" evidence="1">
    <location>
        <begin position="702"/>
        <end position="720"/>
    </location>
</feature>
<dbReference type="RefSeq" id="XP_030977834.1">
    <property type="nucleotide sequence ID" value="XM_031129698.1"/>
</dbReference>
<gene>
    <name evidence="3" type="ORF">PgNI_09716</name>
</gene>
<dbReference type="Gene3D" id="3.80.10.10">
    <property type="entry name" value="Ribonuclease Inhibitor"/>
    <property type="match status" value="1"/>
</dbReference>
<dbReference type="AlphaFoldDB" id="A0A6P8ASH2"/>
<protein>
    <submittedName>
        <fullName evidence="3">Uncharacterized protein</fullName>
    </submittedName>
</protein>
<feature type="compositionally biased region" description="Basic and acidic residues" evidence="1">
    <location>
        <begin position="166"/>
        <end position="178"/>
    </location>
</feature>
<name>A0A6P8ASH2_PYRGI</name>
<organism evidence="2 3">
    <name type="scientific">Pyricularia grisea</name>
    <name type="common">Crabgrass-specific blast fungus</name>
    <name type="synonym">Magnaporthe grisea</name>
    <dbReference type="NCBI Taxonomy" id="148305"/>
    <lineage>
        <taxon>Eukaryota</taxon>
        <taxon>Fungi</taxon>
        <taxon>Dikarya</taxon>
        <taxon>Ascomycota</taxon>
        <taxon>Pezizomycotina</taxon>
        <taxon>Sordariomycetes</taxon>
        <taxon>Sordariomycetidae</taxon>
        <taxon>Magnaporthales</taxon>
        <taxon>Pyriculariaceae</taxon>
        <taxon>Pyricularia</taxon>
    </lineage>
</organism>
<feature type="region of interest" description="Disordered" evidence="1">
    <location>
        <begin position="621"/>
        <end position="721"/>
    </location>
</feature>
<sequence length="774" mass="88689">MTRSTRVALRRAPPRLAKERPSEAPRRAPGHTRVTRSSSAYRRPTSSSSSEALTLSDDNSDEEEKEEQEQEEEQDDDDDDDDDEDELVKDGVAPSASNGRRSESRQLRKRGRPPIPFTTQTHLQANPPTKRPRRGKTFNSTECSRRERPTSLTNSHKKSASASTQKKLEPSSRHHDQTSIDLNRPEPGPRLPWSELPYLLLVEIFSFAAAPLDNYDSVSWLLATSRICRAFAEPALTALYRNPPLLDVAMAHGLVQHLETPPSQTRFNYRQKVERLEIHVGLVAHPTYNRQHLDLEGLVKNCPRLASLELLHHKDNPPYRDLDDRLRWQYPAGLFQGLAASGTHLRSWRWNSRLAGPELSFDAMRMIHESPSFSRLRKIAFVNYQMPSLLAKNVDEVEINAMDKKEAEIVATLFQDCLPELKHLVFESCTIVNEHLLPLLPTTLEHLELVNCWDVTADSLAEFLGSHGHHIRHLSLHHNQSLSLAFLPLLGECCPKLETLQMNLTYYKHHSSYDDSQPAYDELLLADQVPKWPRNIRVVAIENMRKWSPEAAEVFFQSFIDCAAEMPDLRVLSFKVMLNIPWRQRSAMREAWELRLKRCFERKPKNPMLWRSIKDVPLQRDTDAKARKMEKERRSLADKSGAVDEPARRSGRISKISERSSRSSSAARGLRPKGRETISYAEPDTDDEDLEDEDLDDDEDSSRDTAEVESRPSSSHDESSFVHGLCDVVDIRFDNQKPTEMQFGMEDFLDQLDDAVSDDDWDGDDDAEDERYAW</sequence>
<reference evidence="3" key="1">
    <citation type="journal article" date="2019" name="Mol. Biol. Evol.">
        <title>Blast fungal genomes show frequent chromosomal changes, gene gains and losses, and effector gene turnover.</title>
        <authorList>
            <person name="Gomez Luciano L.B."/>
            <person name="Jason Tsai I."/>
            <person name="Chuma I."/>
            <person name="Tosa Y."/>
            <person name="Chen Y.H."/>
            <person name="Li J.Y."/>
            <person name="Li M.Y."/>
            <person name="Jade Lu M.Y."/>
            <person name="Nakayashiki H."/>
            <person name="Li W.H."/>
        </authorList>
    </citation>
    <scope>NUCLEOTIDE SEQUENCE</scope>
    <source>
        <strain evidence="3">NI907</strain>
    </source>
</reference>
<feature type="compositionally biased region" description="Low complexity" evidence="1">
    <location>
        <begin position="35"/>
        <end position="56"/>
    </location>
</feature>
<evidence type="ECO:0000313" key="3">
    <source>
        <dbReference type="RefSeq" id="XP_030977834.1"/>
    </source>
</evidence>
<proteinExistence type="predicted"/>
<dbReference type="PANTHER" id="PTHR34755:SF4">
    <property type="entry name" value="F-BOX DOMAIN-CONTAINING PROTEIN"/>
    <property type="match status" value="1"/>
</dbReference>
<keyword evidence="2" id="KW-1185">Reference proteome</keyword>
<feature type="compositionally biased region" description="Basic and acidic residues" evidence="1">
    <location>
        <begin position="16"/>
        <end position="26"/>
    </location>
</feature>
<evidence type="ECO:0000256" key="1">
    <source>
        <dbReference type="SAM" id="MobiDB-lite"/>
    </source>
</evidence>
<accession>A0A6P8ASH2</accession>
<feature type="compositionally biased region" description="Basic and acidic residues" evidence="1">
    <location>
        <begin position="621"/>
        <end position="648"/>
    </location>
</feature>
<reference evidence="3" key="2">
    <citation type="submission" date="2019-10" db="EMBL/GenBank/DDBJ databases">
        <authorList>
            <consortium name="NCBI Genome Project"/>
        </authorList>
    </citation>
    <scope>NUCLEOTIDE SEQUENCE</scope>
    <source>
        <strain evidence="3">NI907</strain>
    </source>
</reference>